<keyword evidence="2" id="KW-1185">Reference proteome</keyword>
<evidence type="ECO:0000313" key="1">
    <source>
        <dbReference type="EMBL" id="RUT08475.1"/>
    </source>
</evidence>
<dbReference type="EMBL" id="RSCL01000003">
    <property type="protein sequence ID" value="RUT08475.1"/>
    <property type="molecule type" value="Genomic_DNA"/>
</dbReference>
<dbReference type="RefSeq" id="WP_127080274.1">
    <property type="nucleotide sequence ID" value="NZ_RSCL01000003.1"/>
</dbReference>
<evidence type="ECO:0008006" key="3">
    <source>
        <dbReference type="Google" id="ProtNLM"/>
    </source>
</evidence>
<reference evidence="1" key="1">
    <citation type="submission" date="2018-12" db="EMBL/GenBank/DDBJ databases">
        <authorList>
            <person name="Will S."/>
            <person name="Neumann-Schaal M."/>
            <person name="Henke P."/>
        </authorList>
    </citation>
    <scope>NUCLEOTIDE SEQUENCE</scope>
    <source>
        <strain evidence="1">PCC 7102</strain>
    </source>
</reference>
<protein>
    <recommendedName>
        <fullName evidence="3">DUF937 domain-containing protein</fullName>
    </recommendedName>
</protein>
<dbReference type="Proteomes" id="UP000271624">
    <property type="component" value="Unassembled WGS sequence"/>
</dbReference>
<sequence>MSMFFDVLSAINNPDSSANVPQLASIMNSVQSLTTNRGMQPNQVQSMVSIVGNMIRPVLKQQQTTIGTGRLENLISQVVASGASGSSLTSLLSPQLMQQISETVTKQTGMSPNLVQSALPTVVSAVLGMLQMGAPQTGAWGNSNPLLNSFLDSDGDGDTDLGDVMKFANRFLNPNVA</sequence>
<reference evidence="1" key="2">
    <citation type="journal article" date="2019" name="Genome Biol. Evol.">
        <title>Day and night: Metabolic profiles and evolutionary relationships of six axenic non-marine cyanobacteria.</title>
        <authorList>
            <person name="Will S.E."/>
            <person name="Henke P."/>
            <person name="Boedeker C."/>
            <person name="Huang S."/>
            <person name="Brinkmann H."/>
            <person name="Rohde M."/>
            <person name="Jarek M."/>
            <person name="Friedl T."/>
            <person name="Seufert S."/>
            <person name="Schumacher M."/>
            <person name="Overmann J."/>
            <person name="Neumann-Schaal M."/>
            <person name="Petersen J."/>
        </authorList>
    </citation>
    <scope>NUCLEOTIDE SEQUENCE [LARGE SCALE GENOMIC DNA]</scope>
    <source>
        <strain evidence="1">PCC 7102</strain>
    </source>
</reference>
<accession>A0A433VR11</accession>
<dbReference type="OrthoDB" id="530933at2"/>
<comment type="caution">
    <text evidence="1">The sequence shown here is derived from an EMBL/GenBank/DDBJ whole genome shotgun (WGS) entry which is preliminary data.</text>
</comment>
<dbReference type="AlphaFoldDB" id="A0A433VR11"/>
<gene>
    <name evidence="1" type="ORF">DSM106972_016430</name>
</gene>
<evidence type="ECO:0000313" key="2">
    <source>
        <dbReference type="Proteomes" id="UP000271624"/>
    </source>
</evidence>
<name>A0A433VR11_9CYAN</name>
<organism evidence="1 2">
    <name type="scientific">Dulcicalothrix desertica PCC 7102</name>
    <dbReference type="NCBI Taxonomy" id="232991"/>
    <lineage>
        <taxon>Bacteria</taxon>
        <taxon>Bacillati</taxon>
        <taxon>Cyanobacteriota</taxon>
        <taxon>Cyanophyceae</taxon>
        <taxon>Nostocales</taxon>
        <taxon>Calotrichaceae</taxon>
        <taxon>Dulcicalothrix</taxon>
    </lineage>
</organism>
<proteinExistence type="predicted"/>